<dbReference type="Pfam" id="PF00106">
    <property type="entry name" value="adh_short"/>
    <property type="match status" value="1"/>
</dbReference>
<evidence type="ECO:0000313" key="5">
    <source>
        <dbReference type="Proteomes" id="UP001380365"/>
    </source>
</evidence>
<dbReference type="PANTHER" id="PTHR44196">
    <property type="entry name" value="DEHYDROGENASE/REDUCTASE SDR FAMILY MEMBER 7B"/>
    <property type="match status" value="1"/>
</dbReference>
<evidence type="ECO:0000259" key="3">
    <source>
        <dbReference type="SMART" id="SM00822"/>
    </source>
</evidence>
<dbReference type="InterPro" id="IPR020904">
    <property type="entry name" value="Sc_DH/Rdtase_CS"/>
</dbReference>
<keyword evidence="2" id="KW-0560">Oxidoreductase</keyword>
<organism evidence="4 5">
    <name type="scientific">Sphingomonas molluscorum</name>
    <dbReference type="NCBI Taxonomy" id="418184"/>
    <lineage>
        <taxon>Bacteria</taxon>
        <taxon>Pseudomonadati</taxon>
        <taxon>Pseudomonadota</taxon>
        <taxon>Alphaproteobacteria</taxon>
        <taxon>Sphingomonadales</taxon>
        <taxon>Sphingomonadaceae</taxon>
        <taxon>Sphingomonas</taxon>
    </lineage>
</organism>
<gene>
    <name evidence="4" type="ORF">WH159_08635</name>
</gene>
<dbReference type="PRINTS" id="PR00081">
    <property type="entry name" value="GDHRDH"/>
</dbReference>
<dbReference type="PANTHER" id="PTHR44196:SF2">
    <property type="entry name" value="SHORT-CHAIN DEHYDROGENASE-RELATED"/>
    <property type="match status" value="1"/>
</dbReference>
<comment type="caution">
    <text evidence="4">The sequence shown here is derived from an EMBL/GenBank/DDBJ whole genome shotgun (WGS) entry which is preliminary data.</text>
</comment>
<accession>A0ABU8Q4N1</accession>
<keyword evidence="5" id="KW-1185">Reference proteome</keyword>
<feature type="domain" description="Ketoreductase" evidence="3">
    <location>
        <begin position="4"/>
        <end position="182"/>
    </location>
</feature>
<sequence length="257" mass="27226">MAEKLAVITGASTGIGYEIAKIAAGEGFDLILVADEPQIETAAATLVGTGVTVETVQADLATFEGNDQLLAKIGERPVDVLVANAGRGLGHAFVEQDVAAWRKVIDTNVTGTTYLLQKMLQRMKARDAGQVLITGSIAGLMPGAYQAVYNGTKAYLDSFAYALRNELKDTGVSITVLMPGPTETEFFKRANMMDTPVGTQDKDDAAMVARTGWDAMQKGTAHVVAGTKNKIQAAVSHVVPDTLLARMHENMAKPDGE</sequence>
<dbReference type="PROSITE" id="PS00061">
    <property type="entry name" value="ADH_SHORT"/>
    <property type="match status" value="1"/>
</dbReference>
<dbReference type="SMART" id="SM00822">
    <property type="entry name" value="PKS_KR"/>
    <property type="match status" value="1"/>
</dbReference>
<evidence type="ECO:0000313" key="4">
    <source>
        <dbReference type="EMBL" id="MEJ5094608.1"/>
    </source>
</evidence>
<protein>
    <submittedName>
        <fullName evidence="4">SDR family NAD(P)-dependent oxidoreductase</fullName>
    </submittedName>
</protein>
<dbReference type="InterPro" id="IPR036291">
    <property type="entry name" value="NAD(P)-bd_dom_sf"/>
</dbReference>
<comment type="similarity">
    <text evidence="1">Belongs to the short-chain dehydrogenases/reductases (SDR) family.</text>
</comment>
<dbReference type="RefSeq" id="WP_132882818.1">
    <property type="nucleotide sequence ID" value="NZ_JBBGZA010000001.1"/>
</dbReference>
<dbReference type="EMBL" id="JBBGZA010000001">
    <property type="protein sequence ID" value="MEJ5094608.1"/>
    <property type="molecule type" value="Genomic_DNA"/>
</dbReference>
<dbReference type="InterPro" id="IPR057326">
    <property type="entry name" value="KR_dom"/>
</dbReference>
<proteinExistence type="inferred from homology"/>
<dbReference type="Gene3D" id="3.40.50.720">
    <property type="entry name" value="NAD(P)-binding Rossmann-like Domain"/>
    <property type="match status" value="1"/>
</dbReference>
<dbReference type="PIRSF" id="PIRSF000126">
    <property type="entry name" value="11-beta-HSD1"/>
    <property type="match status" value="1"/>
</dbReference>
<name>A0ABU8Q4N1_9SPHN</name>
<reference evidence="4 5" key="1">
    <citation type="submission" date="2023-12" db="EMBL/GenBank/DDBJ databases">
        <title>Gut-associated functions are favored during microbiome assembly across C. elegans life.</title>
        <authorList>
            <person name="Zimmermann J."/>
        </authorList>
    </citation>
    <scope>NUCLEOTIDE SEQUENCE [LARGE SCALE GENOMIC DNA]</scope>
    <source>
        <strain evidence="4 5">JUb134</strain>
    </source>
</reference>
<dbReference type="InterPro" id="IPR002347">
    <property type="entry name" value="SDR_fam"/>
</dbReference>
<evidence type="ECO:0000256" key="2">
    <source>
        <dbReference type="ARBA" id="ARBA00023002"/>
    </source>
</evidence>
<evidence type="ECO:0000256" key="1">
    <source>
        <dbReference type="ARBA" id="ARBA00006484"/>
    </source>
</evidence>
<dbReference type="Proteomes" id="UP001380365">
    <property type="component" value="Unassembled WGS sequence"/>
</dbReference>
<dbReference type="CDD" id="cd05233">
    <property type="entry name" value="SDR_c"/>
    <property type="match status" value="1"/>
</dbReference>
<dbReference type="SUPFAM" id="SSF51735">
    <property type="entry name" value="NAD(P)-binding Rossmann-fold domains"/>
    <property type="match status" value="1"/>
</dbReference>